<dbReference type="AlphaFoldDB" id="A0AAV4V7Z1"/>
<dbReference type="Proteomes" id="UP001054837">
    <property type="component" value="Unassembled WGS sequence"/>
</dbReference>
<organism evidence="2 3">
    <name type="scientific">Caerostris darwini</name>
    <dbReference type="NCBI Taxonomy" id="1538125"/>
    <lineage>
        <taxon>Eukaryota</taxon>
        <taxon>Metazoa</taxon>
        <taxon>Ecdysozoa</taxon>
        <taxon>Arthropoda</taxon>
        <taxon>Chelicerata</taxon>
        <taxon>Arachnida</taxon>
        <taxon>Araneae</taxon>
        <taxon>Araneomorphae</taxon>
        <taxon>Entelegynae</taxon>
        <taxon>Araneoidea</taxon>
        <taxon>Araneidae</taxon>
        <taxon>Caerostris</taxon>
    </lineage>
</organism>
<evidence type="ECO:0000313" key="3">
    <source>
        <dbReference type="Proteomes" id="UP001054837"/>
    </source>
</evidence>
<evidence type="ECO:0000313" key="2">
    <source>
        <dbReference type="EMBL" id="GIY65655.1"/>
    </source>
</evidence>
<feature type="chain" id="PRO_5044022629" evidence="1">
    <location>
        <begin position="26"/>
        <end position="158"/>
    </location>
</feature>
<keyword evidence="1" id="KW-0732">Signal</keyword>
<proteinExistence type="predicted"/>
<accession>A0AAV4V7Z1</accession>
<protein>
    <submittedName>
        <fullName evidence="2">Uncharacterized protein</fullName>
    </submittedName>
</protein>
<sequence length="158" mass="18151">MTAWLVIRFLEVIFLLLLVRKQHKSLEKTTTDFLPKVHLGHEIHRKKRNAVASRATKMSLQLDGRKQDSSLENKKIKTSAETTIDFLPKVHPGHEIHRKKRNIVASGATKISLQLDGIMNKDIHCPVLHKQLVDYMFIQCFAQTKVNMVKNSSSKDED</sequence>
<keyword evidence="3" id="KW-1185">Reference proteome</keyword>
<name>A0AAV4V7Z1_9ARAC</name>
<feature type="signal peptide" evidence="1">
    <location>
        <begin position="1"/>
        <end position="25"/>
    </location>
</feature>
<gene>
    <name evidence="2" type="ORF">CDAR_551691</name>
</gene>
<comment type="caution">
    <text evidence="2">The sequence shown here is derived from an EMBL/GenBank/DDBJ whole genome shotgun (WGS) entry which is preliminary data.</text>
</comment>
<dbReference type="EMBL" id="BPLQ01012459">
    <property type="protein sequence ID" value="GIY65655.1"/>
    <property type="molecule type" value="Genomic_DNA"/>
</dbReference>
<reference evidence="2 3" key="1">
    <citation type="submission" date="2021-06" db="EMBL/GenBank/DDBJ databases">
        <title>Caerostris darwini draft genome.</title>
        <authorList>
            <person name="Kono N."/>
            <person name="Arakawa K."/>
        </authorList>
    </citation>
    <scope>NUCLEOTIDE SEQUENCE [LARGE SCALE GENOMIC DNA]</scope>
</reference>
<evidence type="ECO:0000256" key="1">
    <source>
        <dbReference type="SAM" id="SignalP"/>
    </source>
</evidence>